<accession>M1PXX0</accession>
<proteinExistence type="predicted"/>
<feature type="domain" description="RNA ligase" evidence="1">
    <location>
        <begin position="30"/>
        <end position="205"/>
    </location>
</feature>
<dbReference type="EMBL" id="KC008572">
    <property type="protein sequence ID" value="AGF85627.1"/>
    <property type="molecule type" value="Genomic_DNA"/>
</dbReference>
<name>M1PXX0_9VIRU</name>
<protein>
    <submittedName>
        <fullName evidence="2">Ligase 2</fullName>
    </submittedName>
</protein>
<dbReference type="Pfam" id="PF09414">
    <property type="entry name" value="RNA_ligase"/>
    <property type="match status" value="1"/>
</dbReference>
<reference evidence="2 3" key="1">
    <citation type="submission" date="2012-10" db="EMBL/GenBank/DDBJ databases">
        <title>Complete genome sequence of Moumouvirus goulette.</title>
        <authorList>
            <person name="Fournous G."/>
            <person name="Bougalmi M."/>
            <person name="Colson P."/>
        </authorList>
    </citation>
    <scope>NUCLEOTIDE SEQUENCE [LARGE SCALE GENOMIC DNA]</scope>
</reference>
<sequence length="311" mass="36176">MLLLSLIIIMGYMHIESLYKCPDFFQLFPEVYCMEKIHGTSTWIRYEKGQVLKFHSGGESGEAFKSIFNEKLIKNKLDEISFNNNWNIIKIHGEAYGGRQQGMSKTYGDKLKFIVFDIYVENNDIGINPKYLNIPEAEQMARNLSLEFVYYVRGSNTPEWIEEQSNQESIQAIRNGIGSGKPREGVVIRPIIESILPNGQRAIMKHKNAEFWEIKSRRPLGERLKVVEGINEIVEDWVTDQRFYHVIDRVLQQKVDKILEKSDIKILLDLMVEDVKRESEGEVIWSDKLISAIRKKTAVMFKDYAPHLNLK</sequence>
<dbReference type="InterPro" id="IPR021122">
    <property type="entry name" value="RNA_ligase_dom_REL/Rnl2"/>
</dbReference>
<dbReference type="SUPFAM" id="SSF56091">
    <property type="entry name" value="DNA ligase/mRNA capping enzyme, catalytic domain"/>
    <property type="match status" value="1"/>
</dbReference>
<evidence type="ECO:0000259" key="1">
    <source>
        <dbReference type="Pfam" id="PF09414"/>
    </source>
</evidence>
<dbReference type="Proteomes" id="UP000241071">
    <property type="component" value="Segment"/>
</dbReference>
<dbReference type="Gene3D" id="3.30.470.30">
    <property type="entry name" value="DNA ligase/mRNA capping enzyme"/>
    <property type="match status" value="1"/>
</dbReference>
<evidence type="ECO:0000313" key="3">
    <source>
        <dbReference type="Proteomes" id="UP000241071"/>
    </source>
</evidence>
<evidence type="ECO:0000313" key="2">
    <source>
        <dbReference type="EMBL" id="AGF85627.1"/>
    </source>
</evidence>
<keyword evidence="2" id="KW-0436">Ligase</keyword>
<organism evidence="2 3">
    <name type="scientific">Moumouvirus goulette</name>
    <dbReference type="NCBI Taxonomy" id="1247379"/>
    <lineage>
        <taxon>Viruses</taxon>
        <taxon>Varidnaviria</taxon>
        <taxon>Bamfordvirae</taxon>
        <taxon>Nucleocytoviricota</taxon>
        <taxon>Megaviricetes</taxon>
        <taxon>Imitervirales</taxon>
        <taxon>Mimiviridae</taxon>
        <taxon>Megamimivirinae</taxon>
        <taxon>Moumouvirus</taxon>
        <taxon>Moumouvirus goulettemassiliense</taxon>
    </lineage>
</organism>
<dbReference type="GO" id="GO:0016874">
    <property type="term" value="F:ligase activity"/>
    <property type="evidence" value="ECO:0007669"/>
    <property type="project" value="UniProtKB-KW"/>
</dbReference>
<gene>
    <name evidence="2" type="ORF">glt_00822</name>
</gene>
<keyword evidence="3" id="KW-1185">Reference proteome</keyword>